<evidence type="ECO:0000256" key="2">
    <source>
        <dbReference type="SAM" id="MobiDB-lite"/>
    </source>
</evidence>
<accession>A0A7X5TTN3</accession>
<comment type="caution">
    <text evidence="5">The sequence shown here is derived from an EMBL/GenBank/DDBJ whole genome shotgun (WGS) entry which is preliminary data.</text>
</comment>
<evidence type="ECO:0000259" key="3">
    <source>
        <dbReference type="Pfam" id="PF13556"/>
    </source>
</evidence>
<organism evidence="5 6">
    <name type="scientific">Lysinibacter cavernae</name>
    <dbReference type="NCBI Taxonomy" id="1640652"/>
    <lineage>
        <taxon>Bacteria</taxon>
        <taxon>Bacillati</taxon>
        <taxon>Actinomycetota</taxon>
        <taxon>Actinomycetes</taxon>
        <taxon>Micrococcales</taxon>
        <taxon>Microbacteriaceae</taxon>
        <taxon>Lysinibacter</taxon>
    </lineage>
</organism>
<dbReference type="RefSeq" id="WP_167150769.1">
    <property type="nucleotide sequence ID" value="NZ_JAAMOX010000002.1"/>
</dbReference>
<feature type="region of interest" description="Disordered" evidence="2">
    <location>
        <begin position="264"/>
        <end position="289"/>
    </location>
</feature>
<evidence type="ECO:0008006" key="7">
    <source>
        <dbReference type="Google" id="ProtNLM"/>
    </source>
</evidence>
<dbReference type="PANTHER" id="PTHR33744">
    <property type="entry name" value="CARBOHYDRATE DIACID REGULATOR"/>
    <property type="match status" value="1"/>
</dbReference>
<evidence type="ECO:0000313" key="6">
    <source>
        <dbReference type="Proteomes" id="UP000541033"/>
    </source>
</evidence>
<dbReference type="Gene3D" id="1.10.10.2840">
    <property type="entry name" value="PucR C-terminal helix-turn-helix domain"/>
    <property type="match status" value="1"/>
</dbReference>
<dbReference type="SUPFAM" id="SSF46689">
    <property type="entry name" value="Homeodomain-like"/>
    <property type="match status" value="1"/>
</dbReference>
<comment type="similarity">
    <text evidence="1">Belongs to the CdaR family.</text>
</comment>
<evidence type="ECO:0000256" key="1">
    <source>
        <dbReference type="ARBA" id="ARBA00006754"/>
    </source>
</evidence>
<dbReference type="EMBL" id="JAAMOX010000002">
    <property type="protein sequence ID" value="NIH54385.1"/>
    <property type="molecule type" value="Genomic_DNA"/>
</dbReference>
<keyword evidence="6" id="KW-1185">Reference proteome</keyword>
<proteinExistence type="inferred from homology"/>
<feature type="domain" description="PucR C-terminal helix-turn-helix" evidence="3">
    <location>
        <begin position="459"/>
        <end position="511"/>
    </location>
</feature>
<feature type="region of interest" description="Disordered" evidence="2">
    <location>
        <begin position="542"/>
        <end position="565"/>
    </location>
</feature>
<dbReference type="InterPro" id="IPR042070">
    <property type="entry name" value="PucR_C-HTH_sf"/>
</dbReference>
<dbReference type="Proteomes" id="UP000541033">
    <property type="component" value="Unassembled WGS sequence"/>
</dbReference>
<dbReference type="AlphaFoldDB" id="A0A7X5TTN3"/>
<dbReference type="InterPro" id="IPR051448">
    <property type="entry name" value="CdaR-like_regulators"/>
</dbReference>
<gene>
    <name evidence="5" type="ORF">FHX76_002281</name>
</gene>
<dbReference type="InterPro" id="IPR025736">
    <property type="entry name" value="PucR_C-HTH_dom"/>
</dbReference>
<name>A0A7X5TTN3_9MICO</name>
<reference evidence="5 6" key="1">
    <citation type="submission" date="2020-02" db="EMBL/GenBank/DDBJ databases">
        <title>Sequencing the genomes of 1000 actinobacteria strains.</title>
        <authorList>
            <person name="Klenk H.-P."/>
        </authorList>
    </citation>
    <scope>NUCLEOTIDE SEQUENCE [LARGE SCALE GENOMIC DNA]</scope>
    <source>
        <strain evidence="5 6">DSM 27960</strain>
    </source>
</reference>
<protein>
    <recommendedName>
        <fullName evidence="7">PucR family transcriptional regulator</fullName>
    </recommendedName>
</protein>
<dbReference type="Pfam" id="PF13556">
    <property type="entry name" value="HTH_30"/>
    <property type="match status" value="1"/>
</dbReference>
<feature type="domain" description="CdaR GGDEF-like" evidence="4">
    <location>
        <begin position="295"/>
        <end position="405"/>
    </location>
</feature>
<dbReference type="PANTHER" id="PTHR33744:SF1">
    <property type="entry name" value="DNA-BINDING TRANSCRIPTIONAL ACTIVATOR ADER"/>
    <property type="match status" value="1"/>
</dbReference>
<evidence type="ECO:0000313" key="5">
    <source>
        <dbReference type="EMBL" id="NIH54385.1"/>
    </source>
</evidence>
<dbReference type="InterPro" id="IPR041522">
    <property type="entry name" value="CdaR_GGDEF"/>
</dbReference>
<evidence type="ECO:0000259" key="4">
    <source>
        <dbReference type="Pfam" id="PF17853"/>
    </source>
</evidence>
<dbReference type="InterPro" id="IPR009057">
    <property type="entry name" value="Homeodomain-like_sf"/>
</dbReference>
<dbReference type="Pfam" id="PF17853">
    <property type="entry name" value="GGDEF_2"/>
    <property type="match status" value="1"/>
</dbReference>
<sequence>MIRPPHSTQLNVAELIANGSLRSTRPLYLTSTSAVVEGVVIVSQPDEIRNVAPHTVVVIPAGIGTSGWLVSSALRQAWERKASAVIVADTPYSSSIVALAKRLDISLLAAIDDPTTVALSLAGELGTAASSMSIRLARFAQAVAAEHTINTVLKAASKELRGAVVSLEFDHIVVASAGSGTVDASTAGHTLVTADLPSVGGGVSGRISTVVLSNGTDAASAQAILSVAAPSVQAAWLAADAAESRGAVPTSALVGLHAIATAPDERASDNEDEPSLDINGAKVNAGGGNPGSRLLSQLGWQSDQRYVAVWIRGEPGAERAPALTSVLRLLWRKVAQRCPLAEVDDGWLAVVPSGYPDSVVQLERNINTRLGGALAELGLTAGLSRWQHSPSRSLTELAHEARLAAQCVPPSGTTRVVAFGQLGVEAAARFVDTDTILQIARLTVPRLLEAADGEHIASALETYYANNGSVVAAAQALGVHRNTIQARLTRARALDVPIDDPSKTLSVHLIVAALRNSGILVSGTVSTATASVGIVPSALQNPPTNSIRTVRAPQTGTAPTTSEDL</sequence>